<comment type="caution">
    <text evidence="2">The sequence shown here is derived from an EMBL/GenBank/DDBJ whole genome shotgun (WGS) entry which is preliminary data.</text>
</comment>
<reference evidence="3" key="1">
    <citation type="submission" date="2022-10" db="EMBL/GenBank/DDBJ databases">
        <title>Genome assembly of Pristionchus species.</title>
        <authorList>
            <person name="Yoshida K."/>
            <person name="Sommer R.J."/>
        </authorList>
    </citation>
    <scope>NUCLEOTIDE SEQUENCE [LARGE SCALE GENOMIC DNA]</scope>
    <source>
        <strain evidence="3">RS5460</strain>
    </source>
</reference>
<sequence>VQLSKYFALFLLPVYSLIFRIITRANKRSFTPYKNSFADTIKIQPEEWELECKQEKDEQIVIDASTADGETCMFISVHTTGECLEAYVHLQTGSRTLVCPSTLARKAAGGKSVFLAGPLRLEMREPFRRWRVQ</sequence>
<keyword evidence="1" id="KW-0472">Membrane</keyword>
<accession>A0AAN5IDA7</accession>
<keyword evidence="3" id="KW-1185">Reference proteome</keyword>
<feature type="transmembrane region" description="Helical" evidence="1">
    <location>
        <begin position="6"/>
        <end position="23"/>
    </location>
</feature>
<dbReference type="EMBL" id="BTRK01000006">
    <property type="protein sequence ID" value="GMR62068.1"/>
    <property type="molecule type" value="Genomic_DNA"/>
</dbReference>
<feature type="non-terminal residue" evidence="2">
    <location>
        <position position="133"/>
    </location>
</feature>
<gene>
    <name evidence="2" type="ORF">PMAYCL1PPCAC_32263</name>
</gene>
<name>A0AAN5IDA7_9BILA</name>
<evidence type="ECO:0000313" key="3">
    <source>
        <dbReference type="Proteomes" id="UP001328107"/>
    </source>
</evidence>
<feature type="non-terminal residue" evidence="2">
    <location>
        <position position="1"/>
    </location>
</feature>
<protein>
    <submittedName>
        <fullName evidence="2">Uncharacterized protein</fullName>
    </submittedName>
</protein>
<keyword evidence="1" id="KW-1133">Transmembrane helix</keyword>
<dbReference type="Proteomes" id="UP001328107">
    <property type="component" value="Unassembled WGS sequence"/>
</dbReference>
<keyword evidence="1" id="KW-0812">Transmembrane</keyword>
<evidence type="ECO:0000313" key="2">
    <source>
        <dbReference type="EMBL" id="GMR62068.1"/>
    </source>
</evidence>
<proteinExistence type="predicted"/>
<evidence type="ECO:0000256" key="1">
    <source>
        <dbReference type="SAM" id="Phobius"/>
    </source>
</evidence>
<dbReference type="AlphaFoldDB" id="A0AAN5IDA7"/>
<organism evidence="2 3">
    <name type="scientific">Pristionchus mayeri</name>
    <dbReference type="NCBI Taxonomy" id="1317129"/>
    <lineage>
        <taxon>Eukaryota</taxon>
        <taxon>Metazoa</taxon>
        <taxon>Ecdysozoa</taxon>
        <taxon>Nematoda</taxon>
        <taxon>Chromadorea</taxon>
        <taxon>Rhabditida</taxon>
        <taxon>Rhabditina</taxon>
        <taxon>Diplogasteromorpha</taxon>
        <taxon>Diplogasteroidea</taxon>
        <taxon>Neodiplogasteridae</taxon>
        <taxon>Pristionchus</taxon>
    </lineage>
</organism>